<feature type="transmembrane region" description="Helical" evidence="5">
    <location>
        <begin position="75"/>
        <end position="94"/>
    </location>
</feature>
<feature type="domain" description="Major facilitator superfamily (MFS) profile" evidence="6">
    <location>
        <begin position="10"/>
        <end position="439"/>
    </location>
</feature>
<proteinExistence type="predicted"/>
<evidence type="ECO:0000256" key="5">
    <source>
        <dbReference type="SAM" id="Phobius"/>
    </source>
</evidence>
<dbReference type="Pfam" id="PF07690">
    <property type="entry name" value="MFS_1"/>
    <property type="match status" value="1"/>
</dbReference>
<name>A0A545T5V5_9GAMM</name>
<feature type="transmembrane region" description="Helical" evidence="5">
    <location>
        <begin position="412"/>
        <end position="429"/>
    </location>
</feature>
<dbReference type="OrthoDB" id="3199327at2"/>
<gene>
    <name evidence="7" type="ORF">FKG94_18170</name>
</gene>
<dbReference type="Gene3D" id="1.20.1250.20">
    <property type="entry name" value="MFS general substrate transporter like domains"/>
    <property type="match status" value="2"/>
</dbReference>
<feature type="transmembrane region" description="Helical" evidence="5">
    <location>
        <begin position="288"/>
        <end position="312"/>
    </location>
</feature>
<feature type="transmembrane region" description="Helical" evidence="5">
    <location>
        <begin position="381"/>
        <end position="400"/>
    </location>
</feature>
<feature type="transmembrane region" description="Helical" evidence="5">
    <location>
        <begin position="133"/>
        <end position="153"/>
    </location>
</feature>
<dbReference type="Proteomes" id="UP000319732">
    <property type="component" value="Unassembled WGS sequence"/>
</dbReference>
<feature type="transmembrane region" description="Helical" evidence="5">
    <location>
        <begin position="324"/>
        <end position="342"/>
    </location>
</feature>
<dbReference type="GO" id="GO:0022857">
    <property type="term" value="F:transmembrane transporter activity"/>
    <property type="evidence" value="ECO:0007669"/>
    <property type="project" value="InterPro"/>
</dbReference>
<evidence type="ECO:0000256" key="3">
    <source>
        <dbReference type="ARBA" id="ARBA00023136"/>
    </source>
</evidence>
<evidence type="ECO:0000313" key="8">
    <source>
        <dbReference type="Proteomes" id="UP000319732"/>
    </source>
</evidence>
<accession>A0A545T5V5</accession>
<dbReference type="PANTHER" id="PTHR11360:SF290">
    <property type="entry name" value="MONOCARBOXYLATE MFS PERMEASE"/>
    <property type="match status" value="1"/>
</dbReference>
<keyword evidence="8" id="KW-1185">Reference proteome</keyword>
<feature type="transmembrane region" description="Helical" evidence="5">
    <location>
        <begin position="258"/>
        <end position="282"/>
    </location>
</feature>
<evidence type="ECO:0000313" key="7">
    <source>
        <dbReference type="EMBL" id="TQV72620.1"/>
    </source>
</evidence>
<feature type="transmembrane region" description="Helical" evidence="5">
    <location>
        <begin position="165"/>
        <end position="184"/>
    </location>
</feature>
<keyword evidence="1 5" id="KW-0812">Transmembrane</keyword>
<feature type="region of interest" description="Disordered" evidence="4">
    <location>
        <begin position="200"/>
        <end position="240"/>
    </location>
</feature>
<feature type="transmembrane region" description="Helical" evidence="5">
    <location>
        <begin position="348"/>
        <end position="369"/>
    </location>
</feature>
<evidence type="ECO:0000259" key="6">
    <source>
        <dbReference type="PROSITE" id="PS50850"/>
    </source>
</evidence>
<dbReference type="InterPro" id="IPR050327">
    <property type="entry name" value="Proton-linked_MCT"/>
</dbReference>
<evidence type="ECO:0000256" key="1">
    <source>
        <dbReference type="ARBA" id="ARBA00022692"/>
    </source>
</evidence>
<keyword evidence="2 5" id="KW-1133">Transmembrane helix</keyword>
<dbReference type="PROSITE" id="PS50850">
    <property type="entry name" value="MFS"/>
    <property type="match status" value="1"/>
</dbReference>
<evidence type="ECO:0000256" key="2">
    <source>
        <dbReference type="ARBA" id="ARBA00022989"/>
    </source>
</evidence>
<feature type="compositionally biased region" description="Low complexity" evidence="4">
    <location>
        <begin position="200"/>
        <end position="228"/>
    </location>
</feature>
<dbReference type="RefSeq" id="WP_142928350.1">
    <property type="nucleotide sequence ID" value="NZ_ML660098.1"/>
</dbReference>
<dbReference type="SUPFAM" id="SSF103473">
    <property type="entry name" value="MFS general substrate transporter"/>
    <property type="match status" value="1"/>
</dbReference>
<feature type="transmembrane region" description="Helical" evidence="5">
    <location>
        <begin position="48"/>
        <end position="68"/>
    </location>
</feature>
<sequence length="445" mass="47036">MKRYFPWIMALVACLALWISNGLSISGLSVFDEALINEFGWDRGALKLNGFITLAVAGLVAPFAGILIDRYGVRICMIIGWSLLAGAFYFYSMITSLAGLYAIHVVLGIVLTLCGLNAAVILVSQWFVKHRGLAIGIALVGTSLGGAIMPQYGTYLLTKMEWRQAFQAEIVFPVLMLLVTIFIVRNNTGGSDAGVSAAGSSNVDTNSASENISSNSSNSSKNTTTNISDTPVRAGEAGNNTAGVATGMSYGEALRTRTFWAITAVAMTTFYTVLGAQAHLFLHMRDLGFTAALATHALSVFFGCALVGKFIFGLLADHLDGRRVLLGNFIVMIGGAVCLATLQASLIWVAVAAFGFGWGGVYTLIQLNVVNAFGLKAAGKILGTITVLDALGGGLGIWLTGVMYEVYGSYDLAFKLFVVLIALAMVAMTQMKIQAPKQATLAPAA</sequence>
<organism evidence="7 8">
    <name type="scientific">Exilibacterium tricleocarpae</name>
    <dbReference type="NCBI Taxonomy" id="2591008"/>
    <lineage>
        <taxon>Bacteria</taxon>
        <taxon>Pseudomonadati</taxon>
        <taxon>Pseudomonadota</taxon>
        <taxon>Gammaproteobacteria</taxon>
        <taxon>Cellvibrionales</taxon>
        <taxon>Cellvibrionaceae</taxon>
        <taxon>Exilibacterium</taxon>
    </lineage>
</organism>
<protein>
    <submittedName>
        <fullName evidence="7">MFS transporter</fullName>
    </submittedName>
</protein>
<dbReference type="InterPro" id="IPR011701">
    <property type="entry name" value="MFS"/>
</dbReference>
<dbReference type="PANTHER" id="PTHR11360">
    <property type="entry name" value="MONOCARBOXYLATE TRANSPORTER"/>
    <property type="match status" value="1"/>
</dbReference>
<dbReference type="AlphaFoldDB" id="A0A545T5V5"/>
<evidence type="ECO:0000256" key="4">
    <source>
        <dbReference type="SAM" id="MobiDB-lite"/>
    </source>
</evidence>
<dbReference type="InterPro" id="IPR020846">
    <property type="entry name" value="MFS_dom"/>
</dbReference>
<reference evidence="7 8" key="1">
    <citation type="submission" date="2019-06" db="EMBL/GenBank/DDBJ databases">
        <title>Whole genome sequence for Cellvibrionaceae sp. R142.</title>
        <authorList>
            <person name="Wang G."/>
        </authorList>
    </citation>
    <scope>NUCLEOTIDE SEQUENCE [LARGE SCALE GENOMIC DNA]</scope>
    <source>
        <strain evidence="7 8">R142</strain>
    </source>
</reference>
<comment type="caution">
    <text evidence="7">The sequence shown here is derived from an EMBL/GenBank/DDBJ whole genome shotgun (WGS) entry which is preliminary data.</text>
</comment>
<dbReference type="InterPro" id="IPR036259">
    <property type="entry name" value="MFS_trans_sf"/>
</dbReference>
<feature type="transmembrane region" description="Helical" evidence="5">
    <location>
        <begin position="100"/>
        <end position="121"/>
    </location>
</feature>
<dbReference type="EMBL" id="VHSG01000019">
    <property type="protein sequence ID" value="TQV72620.1"/>
    <property type="molecule type" value="Genomic_DNA"/>
</dbReference>
<keyword evidence="3 5" id="KW-0472">Membrane</keyword>